<dbReference type="GO" id="GO:0045944">
    <property type="term" value="P:positive regulation of transcription by RNA polymerase II"/>
    <property type="evidence" value="ECO:0000318"/>
    <property type="project" value="GO_Central"/>
</dbReference>
<feature type="compositionally biased region" description="Basic residues" evidence="7">
    <location>
        <begin position="208"/>
        <end position="218"/>
    </location>
</feature>
<evidence type="ECO:0000256" key="5">
    <source>
        <dbReference type="ARBA" id="ARBA00023242"/>
    </source>
</evidence>
<evidence type="ECO:0000313" key="9">
    <source>
        <dbReference type="Proteomes" id="UP000007110"/>
    </source>
</evidence>
<comment type="function">
    <text evidence="6">Component of the Mediator complex, a coactivator involved in the regulated transcription of nearly all RNA polymerase II-dependent genes. Mediator functions as a bridge to convey information from gene-specific regulatory proteins to the basal RNA polymerase II transcription machinery. Mediator is recruited to promoters by direct interactions with regulatory proteins and serves as a scaffold for the assembly of a functional preinitiation complex with RNA polymerase II and the general transcription factors.</text>
</comment>
<evidence type="ECO:0000256" key="3">
    <source>
        <dbReference type="ARBA" id="ARBA00023015"/>
    </source>
</evidence>
<keyword evidence="5 6" id="KW-0539">Nucleus</keyword>
<feature type="compositionally biased region" description="Basic residues" evidence="7">
    <location>
        <begin position="154"/>
        <end position="168"/>
    </location>
</feature>
<name>A0A7M7PAE2_STRPU</name>
<proteinExistence type="inferred from homology"/>
<dbReference type="GO" id="GO:0016592">
    <property type="term" value="C:mediator complex"/>
    <property type="evidence" value="ECO:0000318"/>
    <property type="project" value="GO_Central"/>
</dbReference>
<accession>A0A7M7PAE2</accession>
<dbReference type="PANTHER" id="PTHR22536">
    <property type="entry name" value="LUNG CANCER METASTASIS-RELATED LCMR1 PROTEIN"/>
    <property type="match status" value="1"/>
</dbReference>
<comment type="subunit">
    <text evidence="6">Component of the Mediator complex.</text>
</comment>
<dbReference type="InParanoid" id="A0A7M7PAE2"/>
<evidence type="ECO:0000256" key="7">
    <source>
        <dbReference type="SAM" id="MobiDB-lite"/>
    </source>
</evidence>
<evidence type="ECO:0000313" key="8">
    <source>
        <dbReference type="EnsemblMetazoa" id="XP_030848355"/>
    </source>
</evidence>
<dbReference type="Pfam" id="PF10278">
    <property type="entry name" value="Med19"/>
    <property type="match status" value="1"/>
</dbReference>
<evidence type="ECO:0000256" key="1">
    <source>
        <dbReference type="ARBA" id="ARBA00004123"/>
    </source>
</evidence>
<dbReference type="InterPro" id="IPR019403">
    <property type="entry name" value="Mediator_Med19_met"/>
</dbReference>
<reference evidence="8" key="2">
    <citation type="submission" date="2021-01" db="UniProtKB">
        <authorList>
            <consortium name="EnsemblMetazoa"/>
        </authorList>
    </citation>
    <scope>IDENTIFICATION</scope>
</reference>
<dbReference type="EnsemblMetazoa" id="XM_030971935">
    <property type="protein sequence ID" value="XP_030827795"/>
    <property type="gene ID" value="LOC115919124"/>
</dbReference>
<dbReference type="AlphaFoldDB" id="A0A7M7PAE2"/>
<dbReference type="OrthoDB" id="10044050at2759"/>
<feature type="compositionally biased region" description="Low complexity" evidence="7">
    <location>
        <begin position="1"/>
        <end position="13"/>
    </location>
</feature>
<keyword evidence="6" id="KW-0010">Activator</keyword>
<organism evidence="8 9">
    <name type="scientific">Strongylocentrotus purpuratus</name>
    <name type="common">Purple sea urchin</name>
    <dbReference type="NCBI Taxonomy" id="7668"/>
    <lineage>
        <taxon>Eukaryota</taxon>
        <taxon>Metazoa</taxon>
        <taxon>Echinodermata</taxon>
        <taxon>Eleutherozoa</taxon>
        <taxon>Echinozoa</taxon>
        <taxon>Echinoidea</taxon>
        <taxon>Euechinoidea</taxon>
        <taxon>Echinacea</taxon>
        <taxon>Camarodonta</taxon>
        <taxon>Echinidea</taxon>
        <taxon>Strongylocentrotidae</taxon>
        <taxon>Strongylocentrotus</taxon>
    </lineage>
</organism>
<dbReference type="OMA" id="QRFCGSK"/>
<sequence length="239" mass="26614">MSFFKRSPSDSSSNYGGIPSKMPTPIRQRSPMPTKQFLSPPSVDPEPFYLLKDPPISGPGSEVTGETHMISHYGLEHSYNKFSTKKLKEQLSAFLPLLPGNIDTVSSQDNSSLQSVIEKPPITKEITTFTTGMLQGFKLHPGSIPDQYKLLHHQPAKKHKHKKHKRDHRIPELSEPMSAGAEAGGDNGHEKKHKKTKKHGDQDGEKKKRDKKKKKKKARQDPMHPGMPATHEGSGPGRP</sequence>
<gene>
    <name evidence="6" type="primary">MED19</name>
</gene>
<keyword evidence="9" id="KW-1185">Reference proteome</keyword>
<dbReference type="PANTHER" id="PTHR22536:SF1">
    <property type="entry name" value="MEDIATOR OF RNA POLYMERASE II TRANSCRIPTION SUBUNIT 19"/>
    <property type="match status" value="1"/>
</dbReference>
<dbReference type="Proteomes" id="UP000007110">
    <property type="component" value="Unassembled WGS sequence"/>
</dbReference>
<comment type="subcellular location">
    <subcellularLocation>
        <location evidence="1 6">Nucleus</location>
    </subcellularLocation>
</comment>
<comment type="similarity">
    <text evidence="2 6">Belongs to the Mediator complex subunit 19 family.</text>
</comment>
<dbReference type="FunCoup" id="A0A7M7PAE2">
    <property type="interactions" value="1348"/>
</dbReference>
<evidence type="ECO:0000256" key="4">
    <source>
        <dbReference type="ARBA" id="ARBA00023163"/>
    </source>
</evidence>
<reference evidence="9" key="1">
    <citation type="submission" date="2015-02" db="EMBL/GenBank/DDBJ databases">
        <title>Genome sequencing for Strongylocentrotus purpuratus.</title>
        <authorList>
            <person name="Murali S."/>
            <person name="Liu Y."/>
            <person name="Vee V."/>
            <person name="English A."/>
            <person name="Wang M."/>
            <person name="Skinner E."/>
            <person name="Han Y."/>
            <person name="Muzny D.M."/>
            <person name="Worley K.C."/>
            <person name="Gibbs R.A."/>
        </authorList>
    </citation>
    <scope>NUCLEOTIDE SEQUENCE</scope>
</reference>
<protein>
    <recommendedName>
        <fullName evidence="6">Mediator of RNA polymerase II transcription subunit 19</fullName>
    </recommendedName>
    <alternativeName>
        <fullName evidence="6">Mediator complex subunit 19</fullName>
    </alternativeName>
</protein>
<feature type="region of interest" description="Disordered" evidence="7">
    <location>
        <begin position="1"/>
        <end position="61"/>
    </location>
</feature>
<keyword evidence="3 6" id="KW-0805">Transcription regulation</keyword>
<dbReference type="EnsemblMetazoa" id="XM_030992495">
    <property type="protein sequence ID" value="XP_030848355"/>
    <property type="gene ID" value="LOC588405"/>
</dbReference>
<feature type="region of interest" description="Disordered" evidence="7">
    <location>
        <begin position="154"/>
        <end position="239"/>
    </location>
</feature>
<evidence type="ECO:0000256" key="6">
    <source>
        <dbReference type="RuleBase" id="RU364151"/>
    </source>
</evidence>
<keyword evidence="4 6" id="KW-0804">Transcription</keyword>
<dbReference type="GO" id="GO:0003712">
    <property type="term" value="F:transcription coregulator activity"/>
    <property type="evidence" value="ECO:0007669"/>
    <property type="project" value="InterPro"/>
</dbReference>
<evidence type="ECO:0000256" key="2">
    <source>
        <dbReference type="ARBA" id="ARBA00009259"/>
    </source>
</evidence>